<feature type="non-terminal residue" evidence="2">
    <location>
        <position position="144"/>
    </location>
</feature>
<protein>
    <submittedName>
        <fullName evidence="2">Uncharacterized protein</fullName>
    </submittedName>
</protein>
<comment type="caution">
    <text evidence="2">The sequence shown here is derived from an EMBL/GenBank/DDBJ whole genome shotgun (WGS) entry which is preliminary data.</text>
</comment>
<accession>A0A699SXM0</accession>
<reference evidence="2" key="1">
    <citation type="journal article" date="2019" name="Sci. Rep.">
        <title>Draft genome of Tanacetum cinerariifolium, the natural source of mosquito coil.</title>
        <authorList>
            <person name="Yamashiro T."/>
            <person name="Shiraishi A."/>
            <person name="Satake H."/>
            <person name="Nakayama K."/>
        </authorList>
    </citation>
    <scope>NUCLEOTIDE SEQUENCE</scope>
</reference>
<organism evidence="2">
    <name type="scientific">Tanacetum cinerariifolium</name>
    <name type="common">Dalmatian daisy</name>
    <name type="synonym">Chrysanthemum cinerariifolium</name>
    <dbReference type="NCBI Taxonomy" id="118510"/>
    <lineage>
        <taxon>Eukaryota</taxon>
        <taxon>Viridiplantae</taxon>
        <taxon>Streptophyta</taxon>
        <taxon>Embryophyta</taxon>
        <taxon>Tracheophyta</taxon>
        <taxon>Spermatophyta</taxon>
        <taxon>Magnoliopsida</taxon>
        <taxon>eudicotyledons</taxon>
        <taxon>Gunneridae</taxon>
        <taxon>Pentapetalae</taxon>
        <taxon>asterids</taxon>
        <taxon>campanulids</taxon>
        <taxon>Asterales</taxon>
        <taxon>Asteraceae</taxon>
        <taxon>Asteroideae</taxon>
        <taxon>Anthemideae</taxon>
        <taxon>Anthemidinae</taxon>
        <taxon>Tanacetum</taxon>
    </lineage>
</organism>
<feature type="non-terminal residue" evidence="2">
    <location>
        <position position="1"/>
    </location>
</feature>
<feature type="region of interest" description="Disordered" evidence="1">
    <location>
        <begin position="93"/>
        <end position="114"/>
    </location>
</feature>
<gene>
    <name evidence="2" type="ORF">Tci_874040</name>
</gene>
<evidence type="ECO:0000313" key="2">
    <source>
        <dbReference type="EMBL" id="GFD02071.1"/>
    </source>
</evidence>
<feature type="region of interest" description="Disordered" evidence="1">
    <location>
        <begin position="37"/>
        <end position="64"/>
    </location>
</feature>
<dbReference type="AlphaFoldDB" id="A0A699SXM0"/>
<evidence type="ECO:0000256" key="1">
    <source>
        <dbReference type="SAM" id="MobiDB-lite"/>
    </source>
</evidence>
<name>A0A699SXM0_TANCI</name>
<sequence length="144" mass="15879">IIPAAEPNIHAVTITAAPVKVVAASTRQKRGVVIKDSEEESTAITPAETKDKGKGISRGGNWRIESSNDTIMEDVINQGRMIDELDRDEGVELMGEKEEKKKDIADDDQAEGRHAEIQAEIYQTDIDHAVKVLSMHEEESTEVQ</sequence>
<dbReference type="EMBL" id="BKCJ011195553">
    <property type="protein sequence ID" value="GFD02071.1"/>
    <property type="molecule type" value="Genomic_DNA"/>
</dbReference>
<proteinExistence type="predicted"/>